<feature type="transmembrane region" description="Helical" evidence="1">
    <location>
        <begin position="44"/>
        <end position="62"/>
    </location>
</feature>
<gene>
    <name evidence="2" type="ORF">QCA50_011305</name>
</gene>
<dbReference type="EMBL" id="JASBNA010000020">
    <property type="protein sequence ID" value="KAK7685442.1"/>
    <property type="molecule type" value="Genomic_DNA"/>
</dbReference>
<feature type="transmembrane region" description="Helical" evidence="1">
    <location>
        <begin position="68"/>
        <end position="88"/>
    </location>
</feature>
<keyword evidence="1" id="KW-0812">Transmembrane</keyword>
<dbReference type="Proteomes" id="UP001385951">
    <property type="component" value="Unassembled WGS sequence"/>
</dbReference>
<reference evidence="2 3" key="1">
    <citation type="submission" date="2022-09" db="EMBL/GenBank/DDBJ databases">
        <authorList>
            <person name="Palmer J.M."/>
        </authorList>
    </citation>
    <scope>NUCLEOTIDE SEQUENCE [LARGE SCALE GENOMIC DNA]</scope>
    <source>
        <strain evidence="2 3">DSM 7382</strain>
    </source>
</reference>
<feature type="transmembrane region" description="Helical" evidence="1">
    <location>
        <begin position="155"/>
        <end position="179"/>
    </location>
</feature>
<feature type="transmembrane region" description="Helical" evidence="1">
    <location>
        <begin position="100"/>
        <end position="119"/>
    </location>
</feature>
<keyword evidence="1" id="KW-1133">Transmembrane helix</keyword>
<proteinExistence type="predicted"/>
<protein>
    <submittedName>
        <fullName evidence="2">Uncharacterized protein</fullName>
    </submittedName>
</protein>
<comment type="caution">
    <text evidence="2">The sequence shown here is derived from an EMBL/GenBank/DDBJ whole genome shotgun (WGS) entry which is preliminary data.</text>
</comment>
<name>A0AAW0G1Q3_9APHY</name>
<keyword evidence="3" id="KW-1185">Reference proteome</keyword>
<organism evidence="2 3">
    <name type="scientific">Cerrena zonata</name>
    <dbReference type="NCBI Taxonomy" id="2478898"/>
    <lineage>
        <taxon>Eukaryota</taxon>
        <taxon>Fungi</taxon>
        <taxon>Dikarya</taxon>
        <taxon>Basidiomycota</taxon>
        <taxon>Agaricomycotina</taxon>
        <taxon>Agaricomycetes</taxon>
        <taxon>Polyporales</taxon>
        <taxon>Cerrenaceae</taxon>
        <taxon>Cerrena</taxon>
    </lineage>
</organism>
<feature type="transmembrane region" description="Helical" evidence="1">
    <location>
        <begin position="14"/>
        <end position="32"/>
    </location>
</feature>
<accession>A0AAW0G1Q3</accession>
<dbReference type="AlphaFoldDB" id="A0AAW0G1Q3"/>
<evidence type="ECO:0000313" key="3">
    <source>
        <dbReference type="Proteomes" id="UP001385951"/>
    </source>
</evidence>
<keyword evidence="1" id="KW-0472">Membrane</keyword>
<evidence type="ECO:0000313" key="2">
    <source>
        <dbReference type="EMBL" id="KAK7685442.1"/>
    </source>
</evidence>
<sequence>MSSKAATHYLQFDIQWASLALLFYDYALTFPLEVNYWGKTVHKVCIFCELHVMLALLTETLFSCNTIYQFIGALSILGRAAVIVTFTIRTYVVFGRNRFILAYLSMLGLGCIALDITHVPGLRCVGSSSIPIGASASFAFRAAGSSWRDQKGSILYLIFEQGIFYFSIVSLITTAAVILNFRAPSGFLQRLLNALLLPLSGLLTARFLLHLRHLANSSVRLDGRNEISTAGTSDSFVSSFHALGNTISSSLDDFGDDPVARVKNAMTTFESDVEMASAAGPGSHVSNADKLHTEIDTHRSTPNNAAGPS</sequence>
<feature type="transmembrane region" description="Helical" evidence="1">
    <location>
        <begin position="191"/>
        <end position="209"/>
    </location>
</feature>
<evidence type="ECO:0000256" key="1">
    <source>
        <dbReference type="SAM" id="Phobius"/>
    </source>
</evidence>